<name>A0ACB9S676_9MYRT</name>
<accession>A0ACB9S676</accession>
<proteinExistence type="predicted"/>
<comment type="caution">
    <text evidence="1">The sequence shown here is derived from an EMBL/GenBank/DDBJ whole genome shotgun (WGS) entry which is preliminary data.</text>
</comment>
<reference evidence="2" key="1">
    <citation type="journal article" date="2023" name="Front. Plant Sci.">
        <title>Chromosomal-level genome assembly of Melastoma candidum provides insights into trichome evolution.</title>
        <authorList>
            <person name="Zhong Y."/>
            <person name="Wu W."/>
            <person name="Sun C."/>
            <person name="Zou P."/>
            <person name="Liu Y."/>
            <person name="Dai S."/>
            <person name="Zhou R."/>
        </authorList>
    </citation>
    <scope>NUCLEOTIDE SEQUENCE [LARGE SCALE GENOMIC DNA]</scope>
</reference>
<dbReference type="EMBL" id="CM042882">
    <property type="protein sequence ID" value="KAI4383677.1"/>
    <property type="molecule type" value="Genomic_DNA"/>
</dbReference>
<sequence length="801" mass="88892">MASYIAPVVLVLVFVVIVPLPLVANAQSYRNLTTGSAIMAGDPSTNLLSSSGEFAFGFQTMGSSGFLLAVWFAKISEQTVIWSANGDSLVPKGSKLRLTDDNRLSLDNPSGGEKTVAEQPGSKFAYASMLNTGNLVVMSPLGDVVWETFDHPTDTMLPTQKLGMGSQLVARYSQTNYSDGRFMLAMQGDGNLVLYTLAYPLNSINKAYWATNSVGSGLELVFNQSGQVYLTTSNGTIEIQSNNFSTDGFYQRAVLDSHGIFSQYVYPKSTIPGWSNNWSKVSEPVPPNICTSIAQDVGSGVCGFNSYCTIGDDQSPRCDCPSGYVWLDPDDTVKGCKQDFQPQSCNKTNPEGDKFTFKEMINIDWPLSDYEKYNGQTENWCRQDCLSDCFCAVAIYRDSTCWKKKVPLSNGRTNIAMNGKALVKVRIGDSPFGFGENKQKNKIPLHVVIVGSVLSGGSVCLNLLLVIVTLLTCRRLRSKKADSEQQPVPIEEAGGLRHFKYHEIQEATNGFKEELGRGAFGTVYKGFVTSFLGHGGHVVAVKVLHRLTEKGDIEFKREMRAISQTNHKNLVKLLGYCNDDQHRILIYEYMSNSCLANLLFEDSRPNWYKRIDIAEGVARGLSYLHEECSRHIIHCDIKPQNVLLDDGMVAKISDFGLAKLLVADQTRTLTDVRGTKGYVAPEWFRNMPISAKVDVYSFGIMLLELICCRKNYEPETEDEPEMILANWVWDCYHEGNLDPLVEDDDEALGDKRRVERLVRTALWCIQEDPSLRPTMKKVTLMLEGAVSVPVPPEPCSFLSSV</sequence>
<protein>
    <submittedName>
        <fullName evidence="1">Uncharacterized protein</fullName>
    </submittedName>
</protein>
<evidence type="ECO:0000313" key="1">
    <source>
        <dbReference type="EMBL" id="KAI4383677.1"/>
    </source>
</evidence>
<keyword evidence="2" id="KW-1185">Reference proteome</keyword>
<evidence type="ECO:0000313" key="2">
    <source>
        <dbReference type="Proteomes" id="UP001057402"/>
    </source>
</evidence>
<organism evidence="1 2">
    <name type="scientific">Melastoma candidum</name>
    <dbReference type="NCBI Taxonomy" id="119954"/>
    <lineage>
        <taxon>Eukaryota</taxon>
        <taxon>Viridiplantae</taxon>
        <taxon>Streptophyta</taxon>
        <taxon>Embryophyta</taxon>
        <taxon>Tracheophyta</taxon>
        <taxon>Spermatophyta</taxon>
        <taxon>Magnoliopsida</taxon>
        <taxon>eudicotyledons</taxon>
        <taxon>Gunneridae</taxon>
        <taxon>Pentapetalae</taxon>
        <taxon>rosids</taxon>
        <taxon>malvids</taxon>
        <taxon>Myrtales</taxon>
        <taxon>Melastomataceae</taxon>
        <taxon>Melastomatoideae</taxon>
        <taxon>Melastomateae</taxon>
        <taxon>Melastoma</taxon>
    </lineage>
</organism>
<dbReference type="Proteomes" id="UP001057402">
    <property type="component" value="Chromosome 3"/>
</dbReference>
<gene>
    <name evidence="1" type="ORF">MLD38_009485</name>
</gene>